<evidence type="ECO:0000256" key="3">
    <source>
        <dbReference type="SAM" id="SignalP"/>
    </source>
</evidence>
<keyword evidence="3" id="KW-0732">Signal</keyword>
<protein>
    <recommendedName>
        <fullName evidence="6">Fibronectin type-III domain-containing protein</fullName>
    </recommendedName>
</protein>
<dbReference type="RefSeq" id="WP_206730135.1">
    <property type="nucleotide sequence ID" value="NZ_CP071090.1"/>
</dbReference>
<sequence>MSVHPRFLRGALVAAVSASLTLCLLLPARASAQGWQPTITWNTYLGGGTLPDGGVESNRDDQIEAVALALDGDVVVTGWTNSSTFPGGSGLPTPSASKKDAFVARYSADGQTLRWARVFGGSEDDIATRVVVAPNGAAYVVGTTRSSIINIAPGTPAPLSVKYNYQGRVDGFLAQVNQDGTFDWFMFLGSSLDDEARDIVLGPPGSNLLYIVGKTGRDDGAVGGRSDDTPISFPPNNAQSNERLRAFEAFVSQVNVAAPGDPVVRWTRILKSDENDIAYSVSAQGDVVYVGGIMGSTFSGDSTTIVRNTFGQGANDGFVARVEADAGVTWLRYVGGSGDDDVRGVLARPDGGVAVVGNTDSSSAPVPGSGTDVYVLKLNPDGFPIGSGLRVGEGSSGNERTEGQAAMDPYGNVYVGGRTTSQSGFALNAFDSAFAGNVNNNSDGFIAMVDSAVEGVIWKSYVGGLATSDEWVQGIAAGREGRLTFGGYSNAPDWLIANVGADRTSNGGTDGFLFNALVDTTRPNPGTVTAQITPEGRLTATWSGFTDLETPLTYEWGIDVFPGTDHVRRFEYVGRDTTVTLPLFQPDNEGPFYVTVRATNAVGLSTLAWSGSFLATPKPDAGTDAGTDAGSDAGTVDAGTSDAGTSDAGTDGGTVDGGTSDAGTGDGGTADGDEGDTRSPLGWSCASGGSAGSLALTVLGLMAVLFAMRRERVRPGSKH</sequence>
<dbReference type="InterPro" id="IPR052918">
    <property type="entry name" value="Motility_Chemotaxis_Reg"/>
</dbReference>
<keyword evidence="5" id="KW-1185">Reference proteome</keyword>
<keyword evidence="2" id="KW-0812">Transmembrane</keyword>
<reference evidence="4 5" key="1">
    <citation type="submission" date="2021-02" db="EMBL/GenBank/DDBJ databases">
        <title>De Novo genome assembly of isolated myxobacteria.</title>
        <authorList>
            <person name="Stevens D.C."/>
        </authorList>
    </citation>
    <scope>NUCLEOTIDE SEQUENCE [LARGE SCALE GENOMIC DNA]</scope>
    <source>
        <strain evidence="5">SCPEA02</strain>
    </source>
</reference>
<gene>
    <name evidence="4" type="ORF">JY651_33820</name>
</gene>
<dbReference type="EMBL" id="CP071090">
    <property type="protein sequence ID" value="QSQ28625.1"/>
    <property type="molecule type" value="Genomic_DNA"/>
</dbReference>
<feature type="region of interest" description="Disordered" evidence="1">
    <location>
        <begin position="620"/>
        <end position="684"/>
    </location>
</feature>
<evidence type="ECO:0000256" key="1">
    <source>
        <dbReference type="SAM" id="MobiDB-lite"/>
    </source>
</evidence>
<organism evidence="4 5">
    <name type="scientific">Pyxidicoccus parkwayensis</name>
    <dbReference type="NCBI Taxonomy" id="2813578"/>
    <lineage>
        <taxon>Bacteria</taxon>
        <taxon>Pseudomonadati</taxon>
        <taxon>Myxococcota</taxon>
        <taxon>Myxococcia</taxon>
        <taxon>Myxococcales</taxon>
        <taxon>Cystobacterineae</taxon>
        <taxon>Myxococcaceae</taxon>
        <taxon>Pyxidicoccus</taxon>
    </lineage>
</organism>
<evidence type="ECO:0008006" key="6">
    <source>
        <dbReference type="Google" id="ProtNLM"/>
    </source>
</evidence>
<proteinExistence type="predicted"/>
<feature type="signal peptide" evidence="3">
    <location>
        <begin position="1"/>
        <end position="32"/>
    </location>
</feature>
<feature type="transmembrane region" description="Helical" evidence="2">
    <location>
        <begin position="688"/>
        <end position="708"/>
    </location>
</feature>
<dbReference type="PANTHER" id="PTHR35580">
    <property type="entry name" value="CELL SURFACE GLYCOPROTEIN (S-LAYER PROTEIN)-LIKE PROTEIN"/>
    <property type="match status" value="1"/>
</dbReference>
<keyword evidence="2" id="KW-1133">Transmembrane helix</keyword>
<feature type="chain" id="PRO_5047545861" description="Fibronectin type-III domain-containing protein" evidence="3">
    <location>
        <begin position="33"/>
        <end position="719"/>
    </location>
</feature>
<keyword evidence="2" id="KW-0472">Membrane</keyword>
<evidence type="ECO:0000256" key="2">
    <source>
        <dbReference type="SAM" id="Phobius"/>
    </source>
</evidence>
<dbReference type="PANTHER" id="PTHR35580:SF1">
    <property type="entry name" value="PHYTASE-LIKE DOMAIN-CONTAINING PROTEIN"/>
    <property type="match status" value="1"/>
</dbReference>
<name>A0ABX7PDX6_9BACT</name>
<dbReference type="SUPFAM" id="SSF101898">
    <property type="entry name" value="NHL repeat"/>
    <property type="match status" value="1"/>
</dbReference>
<evidence type="ECO:0000313" key="4">
    <source>
        <dbReference type="EMBL" id="QSQ28625.1"/>
    </source>
</evidence>
<evidence type="ECO:0000313" key="5">
    <source>
        <dbReference type="Proteomes" id="UP000662747"/>
    </source>
</evidence>
<accession>A0ABX7PDX6</accession>
<dbReference type="Proteomes" id="UP000662747">
    <property type="component" value="Chromosome"/>
</dbReference>
<feature type="compositionally biased region" description="Low complexity" evidence="1">
    <location>
        <begin position="637"/>
        <end position="649"/>
    </location>
</feature>